<dbReference type="Gene3D" id="3.40.190.10">
    <property type="entry name" value="Periplasmic binding protein-like II"/>
    <property type="match status" value="1"/>
</dbReference>
<feature type="domain" description="Solute-binding protein family 5" evidence="2">
    <location>
        <begin position="93"/>
        <end position="408"/>
    </location>
</feature>
<dbReference type="EMBL" id="JACHWS010000001">
    <property type="protein sequence ID" value="MBB3037026.1"/>
    <property type="molecule type" value="Genomic_DNA"/>
</dbReference>
<protein>
    <submittedName>
        <fullName evidence="3">Peptide/nickel transport system substrate-binding protein</fullName>
    </submittedName>
</protein>
<keyword evidence="1" id="KW-0732">Signal</keyword>
<dbReference type="Pfam" id="PF00496">
    <property type="entry name" value="SBP_bac_5"/>
    <property type="match status" value="1"/>
</dbReference>
<evidence type="ECO:0000259" key="2">
    <source>
        <dbReference type="Pfam" id="PF00496"/>
    </source>
</evidence>
<dbReference type="RefSeq" id="WP_064442153.1">
    <property type="nucleotide sequence ID" value="NZ_JACHWS010000001.1"/>
</dbReference>
<dbReference type="GO" id="GO:0043190">
    <property type="term" value="C:ATP-binding cassette (ABC) transporter complex"/>
    <property type="evidence" value="ECO:0007669"/>
    <property type="project" value="InterPro"/>
</dbReference>
<dbReference type="InterPro" id="IPR006311">
    <property type="entry name" value="TAT_signal"/>
</dbReference>
<dbReference type="InterPro" id="IPR039424">
    <property type="entry name" value="SBP_5"/>
</dbReference>
<feature type="signal peptide" evidence="1">
    <location>
        <begin position="1"/>
        <end position="26"/>
    </location>
</feature>
<dbReference type="PANTHER" id="PTHR30290:SF65">
    <property type="entry name" value="MONOACYL PHOSPHATIDYLINOSITOL TETRAMANNOSIDE-BINDING PROTEIN LPQW-RELATED"/>
    <property type="match status" value="1"/>
</dbReference>
<evidence type="ECO:0000313" key="4">
    <source>
        <dbReference type="Proteomes" id="UP000567922"/>
    </source>
</evidence>
<dbReference type="GO" id="GO:0042597">
    <property type="term" value="C:periplasmic space"/>
    <property type="evidence" value="ECO:0007669"/>
    <property type="project" value="UniProtKB-ARBA"/>
</dbReference>
<dbReference type="SUPFAM" id="SSF53850">
    <property type="entry name" value="Periplasmic binding protein-like II"/>
    <property type="match status" value="1"/>
</dbReference>
<reference evidence="3 4" key="1">
    <citation type="submission" date="2020-08" db="EMBL/GenBank/DDBJ databases">
        <title>Sequencing the genomes of 1000 actinobacteria strains.</title>
        <authorList>
            <person name="Klenk H.-P."/>
        </authorList>
    </citation>
    <scope>NUCLEOTIDE SEQUENCE [LARGE SCALE GENOMIC DNA]</scope>
    <source>
        <strain evidence="3 4">DSM 45258</strain>
    </source>
</reference>
<evidence type="ECO:0000313" key="3">
    <source>
        <dbReference type="EMBL" id="MBB3037026.1"/>
    </source>
</evidence>
<dbReference type="InterPro" id="IPR030678">
    <property type="entry name" value="Peptide/Ni-bd"/>
</dbReference>
<organism evidence="3 4">
    <name type="scientific">Hoyosella altamirensis</name>
    <dbReference type="NCBI Taxonomy" id="616997"/>
    <lineage>
        <taxon>Bacteria</taxon>
        <taxon>Bacillati</taxon>
        <taxon>Actinomycetota</taxon>
        <taxon>Actinomycetes</taxon>
        <taxon>Mycobacteriales</taxon>
        <taxon>Hoyosellaceae</taxon>
        <taxon>Hoyosella</taxon>
    </lineage>
</organism>
<gene>
    <name evidence="3" type="ORF">FHU29_001460</name>
</gene>
<dbReference type="PROSITE" id="PS51318">
    <property type="entry name" value="TAT"/>
    <property type="match status" value="1"/>
</dbReference>
<feature type="chain" id="PRO_5039062140" evidence="1">
    <location>
        <begin position="27"/>
        <end position="518"/>
    </location>
</feature>
<dbReference type="PROSITE" id="PS51257">
    <property type="entry name" value="PROKAR_LIPOPROTEIN"/>
    <property type="match status" value="1"/>
</dbReference>
<dbReference type="AlphaFoldDB" id="A0A839RLR1"/>
<dbReference type="PANTHER" id="PTHR30290">
    <property type="entry name" value="PERIPLASMIC BINDING COMPONENT OF ABC TRANSPORTER"/>
    <property type="match status" value="1"/>
</dbReference>
<keyword evidence="4" id="KW-1185">Reference proteome</keyword>
<accession>A0A839RLR1</accession>
<evidence type="ECO:0000256" key="1">
    <source>
        <dbReference type="SAM" id="SignalP"/>
    </source>
</evidence>
<dbReference type="InterPro" id="IPR000914">
    <property type="entry name" value="SBP_5_dom"/>
</dbReference>
<dbReference type="Proteomes" id="UP000567922">
    <property type="component" value="Unassembled WGS sequence"/>
</dbReference>
<comment type="caution">
    <text evidence="3">The sequence shown here is derived from an EMBL/GenBank/DDBJ whole genome shotgun (WGS) entry which is preliminary data.</text>
</comment>
<dbReference type="GO" id="GO:0015833">
    <property type="term" value="P:peptide transport"/>
    <property type="evidence" value="ECO:0007669"/>
    <property type="project" value="TreeGrafter"/>
</dbReference>
<dbReference type="GO" id="GO:1904680">
    <property type="term" value="F:peptide transmembrane transporter activity"/>
    <property type="evidence" value="ECO:0007669"/>
    <property type="project" value="TreeGrafter"/>
</dbReference>
<proteinExistence type="predicted"/>
<dbReference type="OrthoDB" id="9046151at2"/>
<sequence>MVMNRRDALKLAGLTLGAASTTALLSACGAATSTGNGRATNAAADGSRATFRAVFTGAGAGETLDPYATAAPADFVRNDVVYENLFVLGEGDVLPALARDAAISPDARSFILNLRDDVRWHDGSPFTAADVKYSFEFMSSPERLYPSELQAYLDMTGIEIRGEHSVWVPTLQPLGDPATMLAAFPAKMVKAGTSAFTLESAIGTGPFRITDFAAGRETVLTRFDEYWGGAAPSDEIRILSVTDAQAKVNSLISGQADYTSDIPYTAARAGISASDVELGAAGSLHRTSMGFVLNTTRPPFDDPRVRRAARLALDRQSLVDTVFLGYGVPGNDLVCAGAPYFSDRDPLARNVDEARRLVRAAGAENATVTIRTAEWENGFNASSELACEQWREIGLSARPQEVGLAEFYESDGLAAANGVAFSAPPAPLAVLYGRLNAHHPAMAFADAAYREALGAAMAATEDAERRRHWNTVQDRMFEDGNTVIWGLGDTLSLARSTVKGLETRGHAKYPYLGRAHHA</sequence>
<dbReference type="Gene3D" id="3.10.105.10">
    <property type="entry name" value="Dipeptide-binding Protein, Domain 3"/>
    <property type="match status" value="1"/>
</dbReference>
<name>A0A839RLR1_9ACTN</name>
<dbReference type="PIRSF" id="PIRSF002741">
    <property type="entry name" value="MppA"/>
    <property type="match status" value="1"/>
</dbReference>